<gene>
    <name evidence="2" type="ORF">pclt_cds_70</name>
</gene>
<protein>
    <submittedName>
        <fullName evidence="2">Uncharacterized protein</fullName>
    </submittedName>
</protein>
<reference evidence="2" key="1">
    <citation type="journal article" date="2019" name="Front. Microbiol.">
        <title>Pandoravirus Celtis Illustrates the Microevolution Processes at Work in the Giant Pandoraviridae Genomes.</title>
        <authorList>
            <person name="Legendre M."/>
            <person name="Alempic J.M."/>
            <person name="Philippe N."/>
            <person name="Lartigue A."/>
            <person name="Jeudy S."/>
            <person name="Poirot O."/>
            <person name="Ta N.T."/>
            <person name="Nin S."/>
            <person name="Coute Y."/>
            <person name="Abergel C."/>
            <person name="Claverie J.M."/>
        </authorList>
    </citation>
    <scope>NUCLEOTIDE SEQUENCE</scope>
</reference>
<feature type="region of interest" description="Disordered" evidence="1">
    <location>
        <begin position="106"/>
        <end position="149"/>
    </location>
</feature>
<organism evidence="2 3">
    <name type="scientific">Pandoravirus celtis</name>
    <dbReference type="NCBI Taxonomy" id="2568002"/>
    <lineage>
        <taxon>Viruses</taxon>
        <taxon>Pandoravirus</taxon>
    </lineage>
</organism>
<name>A0A4D6EGI9_9VIRU</name>
<evidence type="ECO:0000313" key="3">
    <source>
        <dbReference type="Proteomes" id="UP001237152"/>
    </source>
</evidence>
<evidence type="ECO:0000313" key="2">
    <source>
        <dbReference type="EMBL" id="QBZ80668.1"/>
    </source>
</evidence>
<evidence type="ECO:0000256" key="1">
    <source>
        <dbReference type="SAM" id="MobiDB-lite"/>
    </source>
</evidence>
<accession>A0A4D6EGI9</accession>
<sequence>MLVGDGIVDSLARASIVASIARLPRPLTLTRCRDAFCLSAATYRQRRLGTRRCIHLLPHRGCHDSRQAQLRHCDLCRRQERPALVPSGADPVDASARLTTTKAEMPIKSQASTQSRDALARHLPPTRYRLPSLDRPTDARRDCGALPSPIGRAGRQGALDGECPRRCASLLDTKGRRRHGLFGCRARGGDRGGTRRPRALYLDDLCQGTPRCLDLERERPESDDCRAAPAVIAQATDDRQTAGPLHDAHGPRGHPPQRCALRTGPVPMEWVADASGHTFDNNGLFVRGSKMVDDVQAAYAKAKSETPDCHVVLSLHRVDNASKDLIYSFIVLPTA</sequence>
<dbReference type="Proteomes" id="UP001237152">
    <property type="component" value="Segment"/>
</dbReference>
<dbReference type="EMBL" id="MK174290">
    <property type="protein sequence ID" value="QBZ80668.1"/>
    <property type="molecule type" value="Genomic_DNA"/>
</dbReference>
<proteinExistence type="predicted"/>